<dbReference type="GO" id="GO:0003677">
    <property type="term" value="F:DNA binding"/>
    <property type="evidence" value="ECO:0007669"/>
    <property type="project" value="InterPro"/>
</dbReference>
<dbReference type="Proteomes" id="UP000645257">
    <property type="component" value="Unassembled WGS sequence"/>
</dbReference>
<proteinExistence type="predicted"/>
<dbReference type="Pfam" id="PF09722">
    <property type="entry name" value="Xre_MbcA_ParS_C"/>
    <property type="match status" value="1"/>
</dbReference>
<dbReference type="AlphaFoldDB" id="A0A918NXK0"/>
<dbReference type="NCBIfam" id="TIGR02293">
    <property type="entry name" value="TAS_TIGR02293"/>
    <property type="match status" value="1"/>
</dbReference>
<feature type="domain" description="Antitoxin Xre-like helix-turn-helix" evidence="2">
    <location>
        <begin position="16"/>
        <end position="76"/>
    </location>
</feature>
<feature type="domain" description="Antitoxin Xre/MbcA/ParS-like toxin-binding" evidence="1">
    <location>
        <begin position="82"/>
        <end position="130"/>
    </location>
</feature>
<reference evidence="3" key="1">
    <citation type="journal article" date="2014" name="Int. J. Syst. Evol. Microbiol.">
        <title>Complete genome sequence of Corynebacterium casei LMG S-19264T (=DSM 44701T), isolated from a smear-ripened cheese.</title>
        <authorList>
            <consortium name="US DOE Joint Genome Institute (JGI-PGF)"/>
            <person name="Walter F."/>
            <person name="Albersmeier A."/>
            <person name="Kalinowski J."/>
            <person name="Ruckert C."/>
        </authorList>
    </citation>
    <scope>NUCLEOTIDE SEQUENCE</scope>
    <source>
        <strain evidence="3">KCTC 32182</strain>
    </source>
</reference>
<dbReference type="InterPro" id="IPR046847">
    <property type="entry name" value="Xre-like_HTH"/>
</dbReference>
<protein>
    <submittedName>
        <fullName evidence="3">Uncharacterized protein</fullName>
    </submittedName>
</protein>
<dbReference type="InterPro" id="IPR024467">
    <property type="entry name" value="Xre/MbcA/ParS-like_toxin-bd"/>
</dbReference>
<sequence>MDTTVFDALHKPVAQRIGLIREGFPAEEVDIVSNAVGMSKQSLLDILGTPQRTVNRMIKTQRRLDPAASERLLRVVEIEQRAEEVFGDKTQAREWLTNANAVLGAVPLQLLDTELGANQVRRALTAIEHGLPV</sequence>
<reference evidence="3" key="2">
    <citation type="submission" date="2020-09" db="EMBL/GenBank/DDBJ databases">
        <authorList>
            <person name="Sun Q."/>
            <person name="Kim S."/>
        </authorList>
    </citation>
    <scope>NUCLEOTIDE SEQUENCE</scope>
    <source>
        <strain evidence="3">KCTC 32182</strain>
    </source>
</reference>
<evidence type="ECO:0000259" key="1">
    <source>
        <dbReference type="Pfam" id="PF09722"/>
    </source>
</evidence>
<dbReference type="EMBL" id="BMYX01000001">
    <property type="protein sequence ID" value="GGY05101.1"/>
    <property type="molecule type" value="Genomic_DNA"/>
</dbReference>
<keyword evidence="4" id="KW-1185">Reference proteome</keyword>
<dbReference type="RefSeq" id="WP_189530686.1">
    <property type="nucleotide sequence ID" value="NZ_BMYX01000001.1"/>
</dbReference>
<organism evidence="3 4">
    <name type="scientific">Paludibacterium paludis</name>
    <dbReference type="NCBI Taxonomy" id="1225769"/>
    <lineage>
        <taxon>Bacteria</taxon>
        <taxon>Pseudomonadati</taxon>
        <taxon>Pseudomonadota</taxon>
        <taxon>Betaproteobacteria</taxon>
        <taxon>Neisseriales</taxon>
        <taxon>Chromobacteriaceae</taxon>
        <taxon>Paludibacterium</taxon>
    </lineage>
</organism>
<accession>A0A918NXK0</accession>
<evidence type="ECO:0000313" key="3">
    <source>
        <dbReference type="EMBL" id="GGY05101.1"/>
    </source>
</evidence>
<gene>
    <name evidence="3" type="ORF">GCM10011289_04580</name>
</gene>
<dbReference type="InterPro" id="IPR011979">
    <property type="entry name" value="Antitox_Xre"/>
</dbReference>
<comment type="caution">
    <text evidence="3">The sequence shown here is derived from an EMBL/GenBank/DDBJ whole genome shotgun (WGS) entry which is preliminary data.</text>
</comment>
<dbReference type="Pfam" id="PF20432">
    <property type="entry name" value="Xre-like-HTH"/>
    <property type="match status" value="1"/>
</dbReference>
<name>A0A918NXK0_9NEIS</name>
<evidence type="ECO:0000259" key="2">
    <source>
        <dbReference type="Pfam" id="PF20432"/>
    </source>
</evidence>
<evidence type="ECO:0000313" key="4">
    <source>
        <dbReference type="Proteomes" id="UP000645257"/>
    </source>
</evidence>